<feature type="compositionally biased region" description="Polar residues" evidence="1">
    <location>
        <begin position="122"/>
        <end position="134"/>
    </location>
</feature>
<gene>
    <name evidence="2" type="ORF">V6N12_019221</name>
</gene>
<feature type="compositionally biased region" description="Polar residues" evidence="1">
    <location>
        <begin position="80"/>
        <end position="89"/>
    </location>
</feature>
<proteinExistence type="predicted"/>
<dbReference type="EMBL" id="JBBPBM010000064">
    <property type="protein sequence ID" value="KAK8515173.1"/>
    <property type="molecule type" value="Genomic_DNA"/>
</dbReference>
<feature type="region of interest" description="Disordered" evidence="1">
    <location>
        <begin position="1"/>
        <end position="134"/>
    </location>
</feature>
<organism evidence="2 3">
    <name type="scientific">Hibiscus sabdariffa</name>
    <name type="common">roselle</name>
    <dbReference type="NCBI Taxonomy" id="183260"/>
    <lineage>
        <taxon>Eukaryota</taxon>
        <taxon>Viridiplantae</taxon>
        <taxon>Streptophyta</taxon>
        <taxon>Embryophyta</taxon>
        <taxon>Tracheophyta</taxon>
        <taxon>Spermatophyta</taxon>
        <taxon>Magnoliopsida</taxon>
        <taxon>eudicotyledons</taxon>
        <taxon>Gunneridae</taxon>
        <taxon>Pentapetalae</taxon>
        <taxon>rosids</taxon>
        <taxon>malvids</taxon>
        <taxon>Malvales</taxon>
        <taxon>Malvaceae</taxon>
        <taxon>Malvoideae</taxon>
        <taxon>Hibiscus</taxon>
    </lineage>
</organism>
<comment type="caution">
    <text evidence="2">The sequence shown here is derived from an EMBL/GenBank/DDBJ whole genome shotgun (WGS) entry which is preliminary data.</text>
</comment>
<evidence type="ECO:0000313" key="3">
    <source>
        <dbReference type="Proteomes" id="UP001472677"/>
    </source>
</evidence>
<dbReference type="Proteomes" id="UP001472677">
    <property type="component" value="Unassembled WGS sequence"/>
</dbReference>
<protein>
    <submittedName>
        <fullName evidence="2">Uncharacterized protein</fullName>
    </submittedName>
</protein>
<evidence type="ECO:0000256" key="1">
    <source>
        <dbReference type="SAM" id="MobiDB-lite"/>
    </source>
</evidence>
<reference evidence="2 3" key="1">
    <citation type="journal article" date="2024" name="G3 (Bethesda)">
        <title>Genome assembly of Hibiscus sabdariffa L. provides insights into metabolisms of medicinal natural products.</title>
        <authorList>
            <person name="Kim T."/>
        </authorList>
    </citation>
    <scope>NUCLEOTIDE SEQUENCE [LARGE SCALE GENOMIC DNA]</scope>
    <source>
        <strain evidence="2">TK-2024</strain>
        <tissue evidence="2">Old leaves</tissue>
    </source>
</reference>
<feature type="compositionally biased region" description="Low complexity" evidence="1">
    <location>
        <begin position="35"/>
        <end position="44"/>
    </location>
</feature>
<keyword evidence="3" id="KW-1185">Reference proteome</keyword>
<accession>A0ABR2C7M4</accession>
<evidence type="ECO:0000313" key="2">
    <source>
        <dbReference type="EMBL" id="KAK8515173.1"/>
    </source>
</evidence>
<name>A0ABR2C7M4_9ROSI</name>
<sequence>MQRTEREAGPRSQRCTRGHRAATKRDTGKGNLSKQGQASAAQGAIDQPRTEAQARGIRHEQGPGVTAHGSSQRGLGWQHKPSSGNGTEQSQRRPQAAGQGPGAPGMTAHGSSLGRLLKVNVGNGSKPLTTRQPL</sequence>